<dbReference type="InterPro" id="IPR043129">
    <property type="entry name" value="ATPase_NBD"/>
</dbReference>
<organism evidence="1 2">
    <name type="scientific">Agrocybe chaxingu</name>
    <dbReference type="NCBI Taxonomy" id="84603"/>
    <lineage>
        <taxon>Eukaryota</taxon>
        <taxon>Fungi</taxon>
        <taxon>Dikarya</taxon>
        <taxon>Basidiomycota</taxon>
        <taxon>Agaricomycotina</taxon>
        <taxon>Agaricomycetes</taxon>
        <taxon>Agaricomycetidae</taxon>
        <taxon>Agaricales</taxon>
        <taxon>Agaricineae</taxon>
        <taxon>Strophariaceae</taxon>
        <taxon>Agrocybe</taxon>
    </lineage>
</organism>
<gene>
    <name evidence="1" type="ORF">NLJ89_g2174</name>
</gene>
<accession>A0A9W8MXU5</accession>
<evidence type="ECO:0000313" key="1">
    <source>
        <dbReference type="EMBL" id="KAJ3514768.1"/>
    </source>
</evidence>
<dbReference type="PANTHER" id="PTHR14187:SF5">
    <property type="entry name" value="HEAT SHOCK 70 KDA PROTEIN 12A"/>
    <property type="match status" value="1"/>
</dbReference>
<sequence>MTTRAPYSGTQRKLVLAFDVGTTFSGISYSILDPGTVPEIRGVTRYPAQEQVGGDSKIPTVVYYDRDGRVQAAGAEAIRDDIEDLVEDEGFKLHLRPKTKSATHVTEKIPALPPNKTAVDVLADFLRYLHSCAKTQGGTGPLFPQAYYDGPILVFVAWKLQIWVLVDARTHAQCSFASLFAVDDVLGPVPIAFLAPTALHQLPDTRRP</sequence>
<evidence type="ECO:0000313" key="2">
    <source>
        <dbReference type="Proteomes" id="UP001148786"/>
    </source>
</evidence>
<dbReference type="OrthoDB" id="2963168at2759"/>
<dbReference type="AlphaFoldDB" id="A0A9W8MXU5"/>
<proteinExistence type="predicted"/>
<keyword evidence="2" id="KW-1185">Reference proteome</keyword>
<comment type="caution">
    <text evidence="1">The sequence shown here is derived from an EMBL/GenBank/DDBJ whole genome shotgun (WGS) entry which is preliminary data.</text>
</comment>
<protein>
    <submittedName>
        <fullName evidence="1">Uncharacterized protein</fullName>
    </submittedName>
</protein>
<dbReference type="EMBL" id="JANKHO010000128">
    <property type="protein sequence ID" value="KAJ3514768.1"/>
    <property type="molecule type" value="Genomic_DNA"/>
</dbReference>
<name>A0A9W8MXU5_9AGAR</name>
<dbReference type="PANTHER" id="PTHR14187">
    <property type="entry name" value="ALPHA KINASE/ELONGATION FACTOR 2 KINASE"/>
    <property type="match status" value="1"/>
</dbReference>
<dbReference type="SUPFAM" id="SSF53067">
    <property type="entry name" value="Actin-like ATPase domain"/>
    <property type="match status" value="1"/>
</dbReference>
<reference evidence="1" key="1">
    <citation type="submission" date="2022-07" db="EMBL/GenBank/DDBJ databases">
        <title>Genome Sequence of Agrocybe chaxingu.</title>
        <authorList>
            <person name="Buettner E."/>
        </authorList>
    </citation>
    <scope>NUCLEOTIDE SEQUENCE</scope>
    <source>
        <strain evidence="1">MP-N11</strain>
    </source>
</reference>
<dbReference type="Proteomes" id="UP001148786">
    <property type="component" value="Unassembled WGS sequence"/>
</dbReference>
<dbReference type="Gene3D" id="3.30.420.40">
    <property type="match status" value="1"/>
</dbReference>